<organism evidence="2">
    <name type="scientific">marine sediment metagenome</name>
    <dbReference type="NCBI Taxonomy" id="412755"/>
    <lineage>
        <taxon>unclassified sequences</taxon>
        <taxon>metagenomes</taxon>
        <taxon>ecological metagenomes</taxon>
    </lineage>
</organism>
<sequence>MGIIDKLKKEKKIESVLDSLIKEKEPKEKREDIIQERSDDIEVREIPSTDHSPVDEVSEDAMGAAQVEAKPVQEFRTEGMHEFDIESLGASGDANIKVEYKSRVSALIDKNKIDEAINLLQELKEKLAEEK</sequence>
<feature type="region of interest" description="Disordered" evidence="1">
    <location>
        <begin position="24"/>
        <end position="66"/>
    </location>
</feature>
<accession>X1F7J7</accession>
<evidence type="ECO:0000256" key="1">
    <source>
        <dbReference type="SAM" id="MobiDB-lite"/>
    </source>
</evidence>
<name>X1F7J7_9ZZZZ</name>
<comment type="caution">
    <text evidence="2">The sequence shown here is derived from an EMBL/GenBank/DDBJ whole genome shotgun (WGS) entry which is preliminary data.</text>
</comment>
<dbReference type="AlphaFoldDB" id="X1F7J7"/>
<protein>
    <submittedName>
        <fullName evidence="2">Uncharacterized protein</fullName>
    </submittedName>
</protein>
<gene>
    <name evidence="2" type="ORF">S03H2_24774</name>
</gene>
<dbReference type="EMBL" id="BARU01013853">
    <property type="protein sequence ID" value="GAH41591.1"/>
    <property type="molecule type" value="Genomic_DNA"/>
</dbReference>
<reference evidence="2" key="1">
    <citation type="journal article" date="2014" name="Front. Microbiol.">
        <title>High frequency of phylogenetically diverse reductive dehalogenase-homologous genes in deep subseafloor sedimentary metagenomes.</title>
        <authorList>
            <person name="Kawai M."/>
            <person name="Futagami T."/>
            <person name="Toyoda A."/>
            <person name="Takaki Y."/>
            <person name="Nishi S."/>
            <person name="Hori S."/>
            <person name="Arai W."/>
            <person name="Tsubouchi T."/>
            <person name="Morono Y."/>
            <person name="Uchiyama I."/>
            <person name="Ito T."/>
            <person name="Fujiyama A."/>
            <person name="Inagaki F."/>
            <person name="Takami H."/>
        </authorList>
    </citation>
    <scope>NUCLEOTIDE SEQUENCE</scope>
    <source>
        <strain evidence="2">Expedition CK06-06</strain>
    </source>
</reference>
<proteinExistence type="predicted"/>
<feature type="compositionally biased region" description="Basic and acidic residues" evidence="1">
    <location>
        <begin position="24"/>
        <end position="54"/>
    </location>
</feature>
<evidence type="ECO:0000313" key="2">
    <source>
        <dbReference type="EMBL" id="GAH41591.1"/>
    </source>
</evidence>